<dbReference type="EMBL" id="AE000784">
    <property type="protein sequence ID" value="AAC65986.1"/>
    <property type="molecule type" value="Genomic_DNA"/>
</dbReference>
<reference evidence="1 2" key="1">
    <citation type="journal article" date="1997" name="Nature">
        <title>Genomic sequence of a Lyme disease spirochaete, Borrelia burgdorferi.</title>
        <authorList>
            <person name="Fraser C.M."/>
            <person name="Casjens S."/>
            <person name="Huang W.M."/>
            <person name="Sutton G.G."/>
            <person name="Clayton R."/>
            <person name="Lathigra R."/>
            <person name="White O."/>
            <person name="Ketchum K.A."/>
            <person name="Dodson R."/>
            <person name="Hickey E.K."/>
            <person name="Gwinn M."/>
            <person name="Dougherty B."/>
            <person name="Tomb J.F."/>
            <person name="Fleischmann R.D."/>
            <person name="Richardson D."/>
            <person name="Peterson J."/>
            <person name="Kerlavage A.R."/>
            <person name="Quackenbush J."/>
            <person name="Salzberg S."/>
            <person name="Hanson M."/>
            <person name="van Vugt R."/>
            <person name="Palmer N."/>
            <person name="Adams M.D."/>
            <person name="Gocayne J."/>
            <person name="Weidman J."/>
            <person name="Utterback T."/>
            <person name="Watthey L."/>
            <person name="McDonald L."/>
            <person name="Artiach P."/>
            <person name="Bowman C."/>
            <person name="Garland S."/>
            <person name="Fuji C."/>
            <person name="Cotton M.D."/>
            <person name="Horst K."/>
            <person name="Roberts K."/>
            <person name="Hatch B."/>
            <person name="Smith H.O."/>
            <person name="Venter J.C."/>
        </authorList>
    </citation>
    <scope>NUCLEOTIDE SEQUENCE [LARGE SCALE GENOMIC DNA]</scope>
    <source>
        <strain evidence="2">ATCC 35210 / DSM 4680 / CIP 102532 / B31</strain>
    </source>
</reference>
<dbReference type="HOGENOM" id="CLU_149840_0_0_12"/>
<organism evidence="1 2">
    <name type="scientific">Borreliella burgdorferi (strain ATCC 35210 / DSM 4680 / CIP 102532 / B31)</name>
    <name type="common">Borrelia burgdorferi</name>
    <dbReference type="NCBI Taxonomy" id="224326"/>
    <lineage>
        <taxon>Bacteria</taxon>
        <taxon>Pseudomonadati</taxon>
        <taxon>Spirochaetota</taxon>
        <taxon>Spirochaetia</taxon>
        <taxon>Spirochaetales</taxon>
        <taxon>Borreliaceae</taxon>
        <taxon>Borreliella</taxon>
    </lineage>
</organism>
<dbReference type="Proteomes" id="UP000001807">
    <property type="component" value="Plasmid lp28-3"/>
</dbReference>
<keyword evidence="1" id="KW-0614">Plasmid</keyword>
<geneLocation type="plasmid" evidence="1 2">
    <name>lp28-3</name>
</geneLocation>
<sequence length="107" mass="12861">MPALCDNTLLNLELNNYSQKKLLKFYNEILKKDNKNSCDLPTMNKYLDILEKTKTIVKLSFKNQSKYMIYYKINYPLKVFRSTIQDYYQTITDKLKLRLELNYPTTI</sequence>
<gene>
    <name evidence="1" type="ordered locus">BB_H04</name>
</gene>
<evidence type="ECO:0000313" key="2">
    <source>
        <dbReference type="Proteomes" id="UP000001807"/>
    </source>
</evidence>
<dbReference type="PIR" id="F70235">
    <property type="entry name" value="F70235"/>
</dbReference>
<protein>
    <submittedName>
        <fullName evidence="1">Uncharacterized protein</fullName>
    </submittedName>
</protein>
<dbReference type="KEGG" id="bbu:BB_H04"/>
<proteinExistence type="predicted"/>
<dbReference type="Pfam" id="PF02414">
    <property type="entry name" value="Borrelia_orfA"/>
    <property type="match status" value="1"/>
</dbReference>
<dbReference type="EnsemblBacteria" id="AAC65986">
    <property type="protein sequence ID" value="AAC65986"/>
    <property type="gene ID" value="BB_H04"/>
</dbReference>
<accession>O50663</accession>
<name>O50663_BORBU</name>
<evidence type="ECO:0000313" key="1">
    <source>
        <dbReference type="EMBL" id="AAC65986.1"/>
    </source>
</evidence>
<dbReference type="AlphaFoldDB" id="O50663"/>
<dbReference type="RefSeq" id="WP_010890305.1">
    <property type="nucleotide sequence ID" value="NC_001853.1"/>
</dbReference>
<keyword evidence="2" id="KW-1185">Reference proteome</keyword>
<dbReference type="PATRIC" id="fig|224326.49.peg.1365"/>
<dbReference type="InterPro" id="IPR003459">
    <property type="entry name" value="Borrelia_plasmid_OrfA"/>
</dbReference>